<organism evidence="9 10">
    <name type="scientific">Geodia barretti</name>
    <name type="common">Barrett's horny sponge</name>
    <dbReference type="NCBI Taxonomy" id="519541"/>
    <lineage>
        <taxon>Eukaryota</taxon>
        <taxon>Metazoa</taxon>
        <taxon>Porifera</taxon>
        <taxon>Demospongiae</taxon>
        <taxon>Heteroscleromorpha</taxon>
        <taxon>Tetractinellida</taxon>
        <taxon>Astrophorina</taxon>
        <taxon>Geodiidae</taxon>
        <taxon>Geodia</taxon>
    </lineage>
</organism>
<dbReference type="PROSITE" id="PS51712">
    <property type="entry name" value="G_ENGA"/>
    <property type="match status" value="2"/>
</dbReference>
<dbReference type="InterPro" id="IPR003593">
    <property type="entry name" value="AAA+_ATPase"/>
</dbReference>
<evidence type="ECO:0000259" key="8">
    <source>
        <dbReference type="PROSITE" id="PS51712"/>
    </source>
</evidence>
<dbReference type="CDD" id="cd01895">
    <property type="entry name" value="EngA2"/>
    <property type="match status" value="1"/>
</dbReference>
<dbReference type="NCBIfam" id="TIGR00231">
    <property type="entry name" value="small_GTP"/>
    <property type="match status" value="2"/>
</dbReference>
<dbReference type="CDD" id="cd01894">
    <property type="entry name" value="EngA1"/>
    <property type="match status" value="1"/>
</dbReference>
<dbReference type="GO" id="GO:0005525">
    <property type="term" value="F:GTP binding"/>
    <property type="evidence" value="ECO:0007669"/>
    <property type="project" value="UniProtKB-KW"/>
</dbReference>
<dbReference type="SMART" id="SM00382">
    <property type="entry name" value="AAA"/>
    <property type="match status" value="2"/>
</dbReference>
<dbReference type="Pfam" id="PF01926">
    <property type="entry name" value="MMR_HSR1"/>
    <property type="match status" value="2"/>
</dbReference>
<dbReference type="InterPro" id="IPR032859">
    <property type="entry name" value="KH_dom-like"/>
</dbReference>
<dbReference type="InterPro" id="IPR031166">
    <property type="entry name" value="G_ENGA"/>
</dbReference>
<feature type="domain" description="EngA-type G" evidence="8">
    <location>
        <begin position="217"/>
        <end position="393"/>
    </location>
</feature>
<keyword evidence="4 7" id="KW-0677">Repeat</keyword>
<evidence type="ECO:0000256" key="2">
    <source>
        <dbReference type="ARBA" id="ARBA00020953"/>
    </source>
</evidence>
<evidence type="ECO:0000313" key="9">
    <source>
        <dbReference type="EMBL" id="CAI8007883.1"/>
    </source>
</evidence>
<comment type="similarity">
    <text evidence="1 7">Belongs to the TRAFAC class TrmE-Era-EngA-EngB-Septin-like GTPase superfamily. EngA (Der) GTPase family.</text>
</comment>
<reference evidence="9" key="1">
    <citation type="submission" date="2023-03" db="EMBL/GenBank/DDBJ databases">
        <authorList>
            <person name="Steffen K."/>
            <person name="Cardenas P."/>
        </authorList>
    </citation>
    <scope>NUCLEOTIDE SEQUENCE</scope>
</reference>
<dbReference type="InterPro" id="IPR006073">
    <property type="entry name" value="GTP-bd"/>
</dbReference>
<dbReference type="EMBL" id="CASHTH010000801">
    <property type="protein sequence ID" value="CAI8007883.1"/>
    <property type="molecule type" value="Genomic_DNA"/>
</dbReference>
<keyword evidence="5 7" id="KW-0547">Nucleotide-binding</keyword>
<evidence type="ECO:0000256" key="5">
    <source>
        <dbReference type="ARBA" id="ARBA00022741"/>
    </source>
</evidence>
<dbReference type="PANTHER" id="PTHR43834">
    <property type="entry name" value="GTPASE DER"/>
    <property type="match status" value="1"/>
</dbReference>
<dbReference type="Gene3D" id="3.30.300.20">
    <property type="match status" value="1"/>
</dbReference>
<name>A0AA35W4J7_GEOBA</name>
<evidence type="ECO:0000256" key="1">
    <source>
        <dbReference type="ARBA" id="ARBA00008279"/>
    </source>
</evidence>
<dbReference type="InterPro" id="IPR005225">
    <property type="entry name" value="Small_GTP-bd"/>
</dbReference>
<evidence type="ECO:0000256" key="3">
    <source>
        <dbReference type="ARBA" id="ARBA00022517"/>
    </source>
</evidence>
<dbReference type="GO" id="GO:0043022">
    <property type="term" value="F:ribosome binding"/>
    <property type="evidence" value="ECO:0007669"/>
    <property type="project" value="TreeGrafter"/>
</dbReference>
<dbReference type="FunFam" id="3.40.50.300:FF:000057">
    <property type="entry name" value="GTPase Der"/>
    <property type="match status" value="1"/>
</dbReference>
<proteinExistence type="inferred from homology"/>
<sequence length="483" mass="54676">MVQETNLENDMSGEVERPLPIVAVVGRPNVGKSSLFNRILARRQAIVSNVAGTTRDRLMSEAEWEDCRFILVDTGGLESDPEGHIREMVQEQADMAMSGADVIVFVTDAVDGVTATDQEIADRLRRARKPVIMAVNKVDNDGREVAASEFYQIGMATIMISAYHNYGIYDLMDRVIFHLPVPPYVPPVVEEDDWGEGSENEPETELERQISSMSKEMRLAIVGRTNVGKSMLLNAVLGEDRAIVSNVAGTTRDALDTQMNYRDRPITLIDTAGIRRPGQVQPGIEKYSVMRSVAAVNRSDITLLVTDATELATAQDAHISGLAWEMCRGIIVVINKWDMINESDRFAREEAIAKVQDRLHFMPYVPICFTSALNRQGITTVMNTAFELWEERMRWIPGRDLQYLLADALTDHNPPPVKAKGVRRGEFLRINRVNQVGVNPPTFLFTCNNPRLVHFTYQRYLENRIRDKFRFDHTHLKLVFRNR</sequence>
<evidence type="ECO:0000313" key="10">
    <source>
        <dbReference type="Proteomes" id="UP001174909"/>
    </source>
</evidence>
<protein>
    <recommendedName>
        <fullName evidence="2 7">GTPase Der</fullName>
    </recommendedName>
</protein>
<evidence type="ECO:0000256" key="6">
    <source>
        <dbReference type="ARBA" id="ARBA00023134"/>
    </source>
</evidence>
<evidence type="ECO:0000256" key="4">
    <source>
        <dbReference type="ARBA" id="ARBA00022737"/>
    </source>
</evidence>
<comment type="caution">
    <text evidence="9">The sequence shown here is derived from an EMBL/GenBank/DDBJ whole genome shotgun (WGS) entry which is preliminary data.</text>
</comment>
<keyword evidence="10" id="KW-1185">Reference proteome</keyword>
<keyword evidence="6 7" id="KW-0342">GTP-binding</keyword>
<dbReference type="FunFam" id="3.40.50.300:FF:000040">
    <property type="entry name" value="GTPase Der"/>
    <property type="match status" value="1"/>
</dbReference>
<gene>
    <name evidence="9" type="ORF">GBAR_LOCUS5460</name>
</gene>
<dbReference type="HAMAP" id="MF_00195">
    <property type="entry name" value="GTPase_Der"/>
    <property type="match status" value="1"/>
</dbReference>
<accession>A0AA35W4J7</accession>
<dbReference type="InterPro" id="IPR027417">
    <property type="entry name" value="P-loop_NTPase"/>
</dbReference>
<dbReference type="AlphaFoldDB" id="A0AA35W4J7"/>
<dbReference type="SUPFAM" id="SSF52540">
    <property type="entry name" value="P-loop containing nucleoside triphosphate hydrolases"/>
    <property type="match status" value="2"/>
</dbReference>
<dbReference type="PANTHER" id="PTHR43834:SF6">
    <property type="entry name" value="GTPASE DER"/>
    <property type="match status" value="1"/>
</dbReference>
<evidence type="ECO:0000256" key="7">
    <source>
        <dbReference type="RuleBase" id="RU004481"/>
    </source>
</evidence>
<dbReference type="Pfam" id="PF14714">
    <property type="entry name" value="KH_dom-like"/>
    <property type="match status" value="1"/>
</dbReference>
<dbReference type="InterPro" id="IPR016484">
    <property type="entry name" value="GTPase_Der"/>
</dbReference>
<feature type="domain" description="EngA-type G" evidence="8">
    <location>
        <begin position="20"/>
        <end position="183"/>
    </location>
</feature>
<comment type="function">
    <text evidence="7">GTPase that plays an essential role in the late steps of ribosome biogenesis.</text>
</comment>
<dbReference type="NCBIfam" id="TIGR03594">
    <property type="entry name" value="GTPase_EngA"/>
    <property type="match status" value="1"/>
</dbReference>
<keyword evidence="3" id="KW-0690">Ribosome biogenesis</keyword>
<dbReference type="Proteomes" id="UP001174909">
    <property type="component" value="Unassembled WGS sequence"/>
</dbReference>
<dbReference type="Gene3D" id="3.40.50.300">
    <property type="entry name" value="P-loop containing nucleotide triphosphate hydrolases"/>
    <property type="match status" value="2"/>
</dbReference>
<dbReference type="InterPro" id="IPR015946">
    <property type="entry name" value="KH_dom-like_a/b"/>
</dbReference>
<dbReference type="PIRSF" id="PIRSF006485">
    <property type="entry name" value="GTP-binding_EngA"/>
    <property type="match status" value="1"/>
</dbReference>
<dbReference type="GO" id="GO:0042254">
    <property type="term" value="P:ribosome biogenesis"/>
    <property type="evidence" value="ECO:0007669"/>
    <property type="project" value="UniProtKB-KW"/>
</dbReference>